<dbReference type="Proteomes" id="UP000009022">
    <property type="component" value="Unassembled WGS sequence"/>
</dbReference>
<feature type="transmembrane region" description="Helical" evidence="5">
    <location>
        <begin position="998"/>
        <end position="1020"/>
    </location>
</feature>
<dbReference type="GO" id="GO:0004930">
    <property type="term" value="F:G protein-coupled receptor activity"/>
    <property type="evidence" value="ECO:0007669"/>
    <property type="project" value="InterPro"/>
</dbReference>
<dbReference type="GO" id="GO:0007166">
    <property type="term" value="P:cell surface receptor signaling pathway"/>
    <property type="evidence" value="ECO:0007669"/>
    <property type="project" value="InterPro"/>
</dbReference>
<dbReference type="Gene3D" id="1.20.1070.10">
    <property type="entry name" value="Rhodopsin 7-helix transmembrane proteins"/>
    <property type="match status" value="1"/>
</dbReference>
<dbReference type="PhylomeDB" id="B3RRJ4"/>
<dbReference type="InterPro" id="IPR000832">
    <property type="entry name" value="GPCR_2_secretin-like"/>
</dbReference>
<feature type="transmembrane region" description="Helical" evidence="5">
    <location>
        <begin position="914"/>
        <end position="933"/>
    </location>
</feature>
<sequence>MANCHIILLACIFFYKIVLFSDAEPEIEGLQIVTIKHFSSMEFIFHPFSYVLYNTFMIERRQLLVKAERDLDKLIFLEMENVNGNVGKEFHIGFPRAINIKKICPPTITITSGLEPATVNVTNNAKIRSSTRYYKVPPNQSLSIELDIELAKPDVGITNRTVFIQSDRDISVSVYQCQLSYLALPKACNSNEYLVLTLPIDLLNPERSNLMIIASHGATKIQINFTKAISYHSPSYFDHPRLNIDLQPLQAFYVESFDDLTGTTILSQSPVTVFASNYFTGHKKQSKKNSYNIAMQLPGVQYWGRNYILPAVEANQGLDRYRIMAAHEQTTIFKQFNSHAWTLSKGAVLDLVKEISIATLVLCDKPCLVVYTGRFAIQDKAMIDPMMVIMPSFRQFLPHYSFSTGEFNPSYTYFVHVVLRQRYQGELIMDGKIIKDQTKSNFTLAPYKIISIKVDSGFHHIQTSVSDEVFGLTLFRVNGDSMQGCLGGIDFSSKSNQAYDLLTGHFCPPKEGSFQPNESKSQELELSSLKVRKSVINWLFNIVEENSESLFAGDLAISAKLLSRINYESDVISLPLITKLIDIGSRLLHLQYTKDWHKIQQSTLSCGNEYDSVAVMISLKRLAAKLNNDFNQTGPQLIDVTSQNIVCYDPNYSRYFPLLPQFQELQIQTIRYKDVEKDSDHDEDEHDDKKSNILEISTRQAHNIAHIWQHNHVQIILNAEALRENHATRIVTIYFNTLDAIMPLQLINPRNFSQANPILNSEVIAAFFSTSLQSYDEFSLQLIFKNKFPNLTLNNSKISNRWCGTWLANSVNGTCGWSDSNCSIGSQSNSTHTVCFCKFIKAASFAAFYQESNMSQASQDSLLRQGSFFSPQGRRPKLTKKSCIIKLNVIFGTLVVNVLAIMHPFANENKTMCILMAVGLHYSLIMLFIWIFHDSLDLFLKLFKDLESIIQCSWYFISAYMFPLFIVGFTFSITSAIFGVDNYVNFESCWLTTDPPMYLAFIVPISFLILVKLILCTLTLRIKPSIKDGESSFNDTYFPLESIKRSARMSVIFLAVATMCWISFTIGIWTNSMIFRSSFAILNGVQGICLLYIYCFQLDHKCRWIRDRSTDTSCEEYGHTLELTRRSVINVAPYFDEST</sequence>
<evidence type="ECO:0000313" key="8">
    <source>
        <dbReference type="EMBL" id="EDV26355.1"/>
    </source>
</evidence>
<dbReference type="eggNOG" id="KOG4193">
    <property type="taxonomic scope" value="Eukaryota"/>
</dbReference>
<keyword evidence="4 5" id="KW-0472">Membrane</keyword>
<dbReference type="GeneID" id="6752096"/>
<dbReference type="PANTHER" id="PTHR46534">
    <property type="entry name" value="IGGFC_BINDING DOMAIN-CONTAINING PROTEIN"/>
    <property type="match status" value="1"/>
</dbReference>
<feature type="domain" description="G-protein coupled receptors family 2 profile 2" evidence="7">
    <location>
        <begin position="885"/>
        <end position="1098"/>
    </location>
</feature>
<dbReference type="InterPro" id="IPR017981">
    <property type="entry name" value="GPCR_2-like_7TM"/>
</dbReference>
<keyword evidence="6" id="KW-0732">Signal</keyword>
<feature type="signal peptide" evidence="6">
    <location>
        <begin position="1"/>
        <end position="23"/>
    </location>
</feature>
<dbReference type="InParanoid" id="B3RRJ4"/>
<feature type="chain" id="PRO_5002798298" description="G-protein coupled receptors family 2 profile 2 domain-containing protein" evidence="6">
    <location>
        <begin position="24"/>
        <end position="1139"/>
    </location>
</feature>
<dbReference type="eggNOG" id="KOG1216">
    <property type="taxonomic scope" value="Eukaryota"/>
</dbReference>
<dbReference type="Gene3D" id="2.60.220.50">
    <property type="match status" value="1"/>
</dbReference>
<dbReference type="PROSITE" id="PS50261">
    <property type="entry name" value="G_PROTEIN_RECEP_F2_4"/>
    <property type="match status" value="1"/>
</dbReference>
<dbReference type="Pfam" id="PF17517">
    <property type="entry name" value="IgGFc_binding"/>
    <property type="match status" value="1"/>
</dbReference>
<evidence type="ECO:0000256" key="5">
    <source>
        <dbReference type="SAM" id="Phobius"/>
    </source>
</evidence>
<feature type="transmembrane region" description="Helical" evidence="5">
    <location>
        <begin position="954"/>
        <end position="978"/>
    </location>
</feature>
<evidence type="ECO:0000313" key="9">
    <source>
        <dbReference type="Proteomes" id="UP000009022"/>
    </source>
</evidence>
<evidence type="ECO:0000256" key="6">
    <source>
        <dbReference type="SAM" id="SignalP"/>
    </source>
</evidence>
<dbReference type="OMA" id="IFLEMEN"/>
<protein>
    <recommendedName>
        <fullName evidence="7">G-protein coupled receptors family 2 profile 2 domain-containing protein</fullName>
    </recommendedName>
</protein>
<dbReference type="InterPro" id="IPR046338">
    <property type="entry name" value="GAIN_dom_sf"/>
</dbReference>
<keyword evidence="3 5" id="KW-1133">Transmembrane helix</keyword>
<reference evidence="8 9" key="1">
    <citation type="journal article" date="2008" name="Nature">
        <title>The Trichoplax genome and the nature of placozoans.</title>
        <authorList>
            <person name="Srivastava M."/>
            <person name="Begovic E."/>
            <person name="Chapman J."/>
            <person name="Putnam N.H."/>
            <person name="Hellsten U."/>
            <person name="Kawashima T."/>
            <person name="Kuo A."/>
            <person name="Mitros T."/>
            <person name="Salamov A."/>
            <person name="Carpenter M.L."/>
            <person name="Signorovitch A.Y."/>
            <person name="Moreno M.A."/>
            <person name="Kamm K."/>
            <person name="Grimwood J."/>
            <person name="Schmutz J."/>
            <person name="Shapiro H."/>
            <person name="Grigoriev I.V."/>
            <person name="Buss L.W."/>
            <person name="Schierwater B."/>
            <person name="Dellaporta S.L."/>
            <person name="Rokhsar D.S."/>
        </authorList>
    </citation>
    <scope>NUCLEOTIDE SEQUENCE [LARGE SCALE GENOMIC DNA]</scope>
    <source>
        <strain evidence="8 9">Grell-BS-1999</strain>
    </source>
</reference>
<dbReference type="HOGENOM" id="CLU_278044_0_0_1"/>
<proteinExistence type="predicted"/>
<dbReference type="OrthoDB" id="6236007at2759"/>
<dbReference type="KEGG" id="tad:TRIADDRAFT_54260"/>
<gene>
    <name evidence="8" type="ORF">TRIADDRAFT_54260</name>
</gene>
<name>B3RRJ4_TRIAD</name>
<evidence type="ECO:0000256" key="2">
    <source>
        <dbReference type="ARBA" id="ARBA00022692"/>
    </source>
</evidence>
<keyword evidence="2 5" id="KW-0812">Transmembrane</keyword>
<comment type="subcellular location">
    <subcellularLocation>
        <location evidence="1">Membrane</location>
        <topology evidence="1">Multi-pass membrane protein</topology>
    </subcellularLocation>
</comment>
<feature type="transmembrane region" description="Helical" evidence="5">
    <location>
        <begin position="1051"/>
        <end position="1069"/>
    </location>
</feature>
<organism evidence="8 9">
    <name type="scientific">Trichoplax adhaerens</name>
    <name type="common">Trichoplax reptans</name>
    <dbReference type="NCBI Taxonomy" id="10228"/>
    <lineage>
        <taxon>Eukaryota</taxon>
        <taxon>Metazoa</taxon>
        <taxon>Placozoa</taxon>
        <taxon>Uniplacotomia</taxon>
        <taxon>Trichoplacea</taxon>
        <taxon>Trichoplacidae</taxon>
        <taxon>Trichoplax</taxon>
    </lineage>
</organism>
<dbReference type="STRING" id="10228.B3RRJ4"/>
<dbReference type="EMBL" id="DS985243">
    <property type="protein sequence ID" value="EDV26355.1"/>
    <property type="molecule type" value="Genomic_DNA"/>
</dbReference>
<accession>B3RRJ4</accession>
<feature type="transmembrane region" description="Helical" evidence="5">
    <location>
        <begin position="1075"/>
        <end position="1096"/>
    </location>
</feature>
<dbReference type="CTD" id="6752096"/>
<dbReference type="InterPro" id="IPR035234">
    <property type="entry name" value="IgGFc-bd_N"/>
</dbReference>
<dbReference type="GO" id="GO:0016020">
    <property type="term" value="C:membrane"/>
    <property type="evidence" value="ECO:0007669"/>
    <property type="project" value="UniProtKB-SubCell"/>
</dbReference>
<dbReference type="RefSeq" id="XP_002110351.1">
    <property type="nucleotide sequence ID" value="XM_002110315.1"/>
</dbReference>
<dbReference type="PANTHER" id="PTHR46534:SF1">
    <property type="entry name" value="IGGFC-BINDING PROTEIN N-TERMINAL DOMAIN-CONTAINING PROTEIN"/>
    <property type="match status" value="1"/>
</dbReference>
<dbReference type="AlphaFoldDB" id="B3RRJ4"/>
<evidence type="ECO:0000256" key="1">
    <source>
        <dbReference type="ARBA" id="ARBA00004141"/>
    </source>
</evidence>
<keyword evidence="9" id="KW-1185">Reference proteome</keyword>
<evidence type="ECO:0000256" key="3">
    <source>
        <dbReference type="ARBA" id="ARBA00022989"/>
    </source>
</evidence>
<evidence type="ECO:0000256" key="4">
    <source>
        <dbReference type="ARBA" id="ARBA00023136"/>
    </source>
</evidence>
<dbReference type="Pfam" id="PF00002">
    <property type="entry name" value="7tm_2"/>
    <property type="match status" value="1"/>
</dbReference>
<evidence type="ECO:0000259" key="7">
    <source>
        <dbReference type="PROSITE" id="PS50261"/>
    </source>
</evidence>